<protein>
    <submittedName>
        <fullName evidence="1">Uncharacterized protein</fullName>
    </submittedName>
</protein>
<sequence>MNSVASIQLAKREIKKLNRLIDQKIIRGESYRSESRRHKELVHRLQGLSQHSWFERTFMSFSLF</sequence>
<comment type="caution">
    <text evidence="1">The sequence shown here is derived from an EMBL/GenBank/DDBJ whole genome shotgun (WGS) entry which is preliminary data.</text>
</comment>
<accession>A0A1G2G680</accession>
<dbReference type="AlphaFoldDB" id="A0A1G2G680"/>
<evidence type="ECO:0000313" key="2">
    <source>
        <dbReference type="Proteomes" id="UP000177785"/>
    </source>
</evidence>
<name>A0A1G2G680_9BACT</name>
<gene>
    <name evidence="1" type="ORF">A2756_02495</name>
</gene>
<dbReference type="Proteomes" id="UP000177785">
    <property type="component" value="Unassembled WGS sequence"/>
</dbReference>
<dbReference type="STRING" id="1802115.A2756_02495"/>
<dbReference type="EMBL" id="MHNL01000005">
    <property type="protein sequence ID" value="OGZ45755.1"/>
    <property type="molecule type" value="Genomic_DNA"/>
</dbReference>
<proteinExistence type="predicted"/>
<reference evidence="1 2" key="1">
    <citation type="journal article" date="2016" name="Nat. Commun.">
        <title>Thousands of microbial genomes shed light on interconnected biogeochemical processes in an aquifer system.</title>
        <authorList>
            <person name="Anantharaman K."/>
            <person name="Brown C.T."/>
            <person name="Hug L.A."/>
            <person name="Sharon I."/>
            <person name="Castelle C.J."/>
            <person name="Probst A.J."/>
            <person name="Thomas B.C."/>
            <person name="Singh A."/>
            <person name="Wilkins M.J."/>
            <person name="Karaoz U."/>
            <person name="Brodie E.L."/>
            <person name="Williams K.H."/>
            <person name="Hubbard S.S."/>
            <person name="Banfield J.F."/>
        </authorList>
    </citation>
    <scope>NUCLEOTIDE SEQUENCE [LARGE SCALE GENOMIC DNA]</scope>
</reference>
<organism evidence="1 2">
    <name type="scientific">Candidatus Ryanbacteria bacterium RIFCSPHIGHO2_01_FULL_48_27</name>
    <dbReference type="NCBI Taxonomy" id="1802115"/>
    <lineage>
        <taxon>Bacteria</taxon>
        <taxon>Candidatus Ryaniibacteriota</taxon>
    </lineage>
</organism>
<evidence type="ECO:0000313" key="1">
    <source>
        <dbReference type="EMBL" id="OGZ45755.1"/>
    </source>
</evidence>